<organism evidence="1 2">
    <name type="scientific">Micromonospora profundi</name>
    <dbReference type="NCBI Taxonomy" id="1420889"/>
    <lineage>
        <taxon>Bacteria</taxon>
        <taxon>Bacillati</taxon>
        <taxon>Actinomycetota</taxon>
        <taxon>Actinomycetes</taxon>
        <taxon>Micromonosporales</taxon>
        <taxon>Micromonosporaceae</taxon>
        <taxon>Micromonospora</taxon>
    </lineage>
</organism>
<name>A0AAJ6HXV1_9ACTN</name>
<evidence type="ECO:0000313" key="1">
    <source>
        <dbReference type="EMBL" id="WLS48252.1"/>
    </source>
</evidence>
<gene>
    <name evidence="1" type="ORF">Q3V37_14075</name>
</gene>
<dbReference type="EMBL" id="CP130472">
    <property type="protein sequence ID" value="WLS48252.1"/>
    <property type="molecule type" value="Genomic_DNA"/>
</dbReference>
<keyword evidence="2" id="KW-1185">Reference proteome</keyword>
<proteinExistence type="predicted"/>
<dbReference type="RefSeq" id="WP_053653321.1">
    <property type="nucleotide sequence ID" value="NZ_CP130472.1"/>
</dbReference>
<reference evidence="1 2" key="1">
    <citation type="submission" date="2023-07" db="EMBL/GenBank/DDBJ databases">
        <title>Micromonospora profundi TRM 95458 converts glycerol to a new osmotic compound.</title>
        <authorList>
            <person name="Lu D."/>
        </authorList>
    </citation>
    <scope>NUCLEOTIDE SEQUENCE [LARGE SCALE GENOMIC DNA]</scope>
    <source>
        <strain evidence="1 2">TRM95458</strain>
    </source>
</reference>
<dbReference type="KEGG" id="mprn:Q3V37_14075"/>
<dbReference type="Proteomes" id="UP001235874">
    <property type="component" value="Chromosome"/>
</dbReference>
<sequence length="83" mass="9558">MEVPKYLENATTDDLVRMIAGLAEELWVTKDRLLVLEEILAGKDLLSDSTVDEHLPSEQLQKVLQRERTRLIKRVFGAPEMDH</sequence>
<dbReference type="AlphaFoldDB" id="A0AAJ6HXV1"/>
<protein>
    <submittedName>
        <fullName evidence="1">Uncharacterized protein</fullName>
    </submittedName>
</protein>
<evidence type="ECO:0000313" key="2">
    <source>
        <dbReference type="Proteomes" id="UP001235874"/>
    </source>
</evidence>
<accession>A0AAJ6HXV1</accession>